<evidence type="ECO:0000259" key="4">
    <source>
        <dbReference type="PROSITE" id="PS50043"/>
    </source>
</evidence>
<dbReference type="PANTHER" id="PTHR43214:SF37">
    <property type="entry name" value="TRANSCRIPTIONAL REGULATORY PROTEIN YDFI"/>
    <property type="match status" value="1"/>
</dbReference>
<dbReference type="SUPFAM" id="SSF46894">
    <property type="entry name" value="C-terminal effector domain of the bipartite response regulators"/>
    <property type="match status" value="1"/>
</dbReference>
<dbReference type="PROSITE" id="PS50043">
    <property type="entry name" value="HTH_LUXR_2"/>
    <property type="match status" value="1"/>
</dbReference>
<dbReference type="SUPFAM" id="SSF52172">
    <property type="entry name" value="CheY-like"/>
    <property type="match status" value="2"/>
</dbReference>
<evidence type="ECO:0000313" key="6">
    <source>
        <dbReference type="EMBL" id="HCE17041.1"/>
    </source>
</evidence>
<reference evidence="6 7" key="1">
    <citation type="journal article" date="2018" name="Nat. Biotechnol.">
        <title>A standardized bacterial taxonomy based on genome phylogeny substantially revises the tree of life.</title>
        <authorList>
            <person name="Parks D.H."/>
            <person name="Chuvochina M."/>
            <person name="Waite D.W."/>
            <person name="Rinke C."/>
            <person name="Skarshewski A."/>
            <person name="Chaumeil P.A."/>
            <person name="Hugenholtz P."/>
        </authorList>
    </citation>
    <scope>NUCLEOTIDE SEQUENCE [LARGE SCALE GENOMIC DNA]</scope>
    <source>
        <strain evidence="6">UBA8781</strain>
    </source>
</reference>
<dbReference type="InterPro" id="IPR011006">
    <property type="entry name" value="CheY-like_superfamily"/>
</dbReference>
<dbReference type="STRING" id="229919.GCA_001050195_02977"/>
<evidence type="ECO:0000256" key="2">
    <source>
        <dbReference type="ARBA" id="ARBA00023125"/>
    </source>
</evidence>
<comment type="caution">
    <text evidence="6">The sequence shown here is derived from an EMBL/GenBank/DDBJ whole genome shotgun (WGS) entry which is preliminary data.</text>
</comment>
<dbReference type="Pfam" id="PF00072">
    <property type="entry name" value="Response_reg"/>
    <property type="match status" value="2"/>
</dbReference>
<dbReference type="GO" id="GO:0006355">
    <property type="term" value="P:regulation of DNA-templated transcription"/>
    <property type="evidence" value="ECO:0007669"/>
    <property type="project" value="InterPro"/>
</dbReference>
<protein>
    <submittedName>
        <fullName evidence="6">DNA-binding response regulator</fullName>
    </submittedName>
</protein>
<dbReference type="EMBL" id="DPBP01000020">
    <property type="protein sequence ID" value="HCE17041.1"/>
    <property type="molecule type" value="Genomic_DNA"/>
</dbReference>
<organism evidence="6 7">
    <name type="scientific">Anaerolinea thermolimosa</name>
    <dbReference type="NCBI Taxonomy" id="229919"/>
    <lineage>
        <taxon>Bacteria</taxon>
        <taxon>Bacillati</taxon>
        <taxon>Chloroflexota</taxon>
        <taxon>Anaerolineae</taxon>
        <taxon>Anaerolineales</taxon>
        <taxon>Anaerolineaceae</taxon>
        <taxon>Anaerolinea</taxon>
    </lineage>
</organism>
<evidence type="ECO:0000259" key="5">
    <source>
        <dbReference type="PROSITE" id="PS50110"/>
    </source>
</evidence>
<dbReference type="Proteomes" id="UP000264141">
    <property type="component" value="Unassembled WGS sequence"/>
</dbReference>
<feature type="modified residue" description="4-aspartylphosphate" evidence="3">
    <location>
        <position position="285"/>
    </location>
</feature>
<dbReference type="OrthoDB" id="9782896at2"/>
<feature type="domain" description="Response regulatory" evidence="5">
    <location>
        <begin position="234"/>
        <end position="350"/>
    </location>
</feature>
<dbReference type="GO" id="GO:0003677">
    <property type="term" value="F:DNA binding"/>
    <property type="evidence" value="ECO:0007669"/>
    <property type="project" value="UniProtKB-KW"/>
</dbReference>
<dbReference type="InterPro" id="IPR016032">
    <property type="entry name" value="Sig_transdc_resp-reg_C-effctor"/>
</dbReference>
<dbReference type="PRINTS" id="PR00038">
    <property type="entry name" value="HTHLUXR"/>
</dbReference>
<feature type="modified residue" description="4-aspartylphosphate" evidence="3">
    <location>
        <position position="60"/>
    </location>
</feature>
<dbReference type="GO" id="GO:0000160">
    <property type="term" value="P:phosphorelay signal transduction system"/>
    <property type="evidence" value="ECO:0007669"/>
    <property type="project" value="InterPro"/>
</dbReference>
<dbReference type="PANTHER" id="PTHR43214">
    <property type="entry name" value="TWO-COMPONENT RESPONSE REGULATOR"/>
    <property type="match status" value="1"/>
</dbReference>
<sequence length="354" mass="39517">MNPGNQPVRTLLADDHALIRAGLREALASLPRLEIVGEAGNGPELTAALQTLHPDLLVVDVNMPDFDPVAAIQNIRAAYPDLKILVVSAYDDQSYVVGLLSAGVNGYHLKDQPLSDLYLAIQRILDGGRWISDPLVNRLVNHSTARAEPVPSLTRRQRELLYLLSQGYNNHRIARVMGLSVKTIENHLTALYRAIRVENRLEANLFAIHYPEYLSPPGQEKASLRTEKTQTELTVLLVDDNPRYRTQMGKLLQKTCPTAFLYEAGDSSEAIQIARQVKPHLAFVDVVLHQEDGIQCTRRIKEISPNTRVILISAYPDREFRRLGLDAGAVAFLDKKDLDAATFRQVIDDALETH</sequence>
<dbReference type="InterPro" id="IPR039420">
    <property type="entry name" value="WalR-like"/>
</dbReference>
<dbReference type="Gene3D" id="3.40.50.2300">
    <property type="match status" value="2"/>
</dbReference>
<dbReference type="RefSeq" id="WP_062195518.1">
    <property type="nucleotide sequence ID" value="NZ_DF967965.1"/>
</dbReference>
<evidence type="ECO:0000256" key="3">
    <source>
        <dbReference type="PROSITE-ProRule" id="PRU00169"/>
    </source>
</evidence>
<name>A0A3D1JEM1_9CHLR</name>
<dbReference type="InterPro" id="IPR058245">
    <property type="entry name" value="NreC/VraR/RcsB-like_REC"/>
</dbReference>
<dbReference type="SMART" id="SM00448">
    <property type="entry name" value="REC"/>
    <property type="match status" value="2"/>
</dbReference>
<evidence type="ECO:0000313" key="7">
    <source>
        <dbReference type="Proteomes" id="UP000264141"/>
    </source>
</evidence>
<dbReference type="CDD" id="cd17535">
    <property type="entry name" value="REC_NarL-like"/>
    <property type="match status" value="2"/>
</dbReference>
<feature type="domain" description="HTH luxR-type" evidence="4">
    <location>
        <begin position="146"/>
        <end position="211"/>
    </location>
</feature>
<evidence type="ECO:0000256" key="1">
    <source>
        <dbReference type="ARBA" id="ARBA00022553"/>
    </source>
</evidence>
<dbReference type="PROSITE" id="PS50110">
    <property type="entry name" value="RESPONSE_REGULATORY"/>
    <property type="match status" value="2"/>
</dbReference>
<keyword evidence="2 6" id="KW-0238">DNA-binding</keyword>
<dbReference type="AlphaFoldDB" id="A0A3D1JEM1"/>
<accession>A0A3D1JEM1</accession>
<dbReference type="Pfam" id="PF00196">
    <property type="entry name" value="GerE"/>
    <property type="match status" value="1"/>
</dbReference>
<dbReference type="InterPro" id="IPR001789">
    <property type="entry name" value="Sig_transdc_resp-reg_receiver"/>
</dbReference>
<feature type="domain" description="Response regulatory" evidence="5">
    <location>
        <begin position="9"/>
        <end position="125"/>
    </location>
</feature>
<proteinExistence type="predicted"/>
<dbReference type="InterPro" id="IPR000792">
    <property type="entry name" value="Tscrpt_reg_LuxR_C"/>
</dbReference>
<dbReference type="SMART" id="SM00421">
    <property type="entry name" value="HTH_LUXR"/>
    <property type="match status" value="1"/>
</dbReference>
<gene>
    <name evidence="6" type="ORF">DEQ80_04200</name>
</gene>
<dbReference type="CDD" id="cd06170">
    <property type="entry name" value="LuxR_C_like"/>
    <property type="match status" value="1"/>
</dbReference>
<keyword evidence="1 3" id="KW-0597">Phosphoprotein</keyword>